<evidence type="ECO:0000313" key="5">
    <source>
        <dbReference type="Proteomes" id="UP000076078"/>
    </source>
</evidence>
<evidence type="ECO:0000256" key="2">
    <source>
        <dbReference type="SAM" id="MobiDB-lite"/>
    </source>
</evidence>
<feature type="compositionally biased region" description="Polar residues" evidence="2">
    <location>
        <begin position="492"/>
        <end position="504"/>
    </location>
</feature>
<dbReference type="Pfam" id="PF01412">
    <property type="entry name" value="ArfGap"/>
    <property type="match status" value="1"/>
</dbReference>
<dbReference type="SMART" id="SM00105">
    <property type="entry name" value="ArfGap"/>
    <property type="match status" value="1"/>
</dbReference>
<proteinExistence type="predicted"/>
<feature type="region of interest" description="Disordered" evidence="2">
    <location>
        <begin position="265"/>
        <end position="292"/>
    </location>
</feature>
<feature type="compositionally biased region" description="Polar residues" evidence="2">
    <location>
        <begin position="585"/>
        <end position="594"/>
    </location>
</feature>
<organism evidence="4 5">
    <name type="scientific">Tieghemostelium lacteum</name>
    <name type="common">Slime mold</name>
    <name type="synonym">Dictyostelium lacteum</name>
    <dbReference type="NCBI Taxonomy" id="361077"/>
    <lineage>
        <taxon>Eukaryota</taxon>
        <taxon>Amoebozoa</taxon>
        <taxon>Evosea</taxon>
        <taxon>Eumycetozoa</taxon>
        <taxon>Dictyostelia</taxon>
        <taxon>Dictyosteliales</taxon>
        <taxon>Raperosteliaceae</taxon>
        <taxon>Tieghemostelium</taxon>
    </lineage>
</organism>
<gene>
    <name evidence="4" type="ORF">DLAC_11079</name>
</gene>
<name>A0A151Z356_TIELA</name>
<feature type="compositionally biased region" description="Low complexity" evidence="2">
    <location>
        <begin position="187"/>
        <end position="209"/>
    </location>
</feature>
<feature type="compositionally biased region" description="Polar residues" evidence="2">
    <location>
        <begin position="632"/>
        <end position="665"/>
    </location>
</feature>
<dbReference type="PANTHER" id="PTHR46085:SF3">
    <property type="entry name" value="ARF GTPASE ACTIVATING PROTEIN"/>
    <property type="match status" value="1"/>
</dbReference>
<dbReference type="InterPro" id="IPR044820">
    <property type="entry name" value="AGD14-like"/>
</dbReference>
<dbReference type="Gene3D" id="3.30.40.10">
    <property type="entry name" value="Zinc/RING finger domain, C3HC4 (zinc finger)"/>
    <property type="match status" value="1"/>
</dbReference>
<dbReference type="Gene3D" id="1.10.220.150">
    <property type="entry name" value="Arf GTPase activating protein"/>
    <property type="match status" value="1"/>
</dbReference>
<sequence length="755" mass="85743">MEKIDKYDSILWELRGLEENSKCADCTDSYPRFMNITHGTFVCSVCGAIHREIGDRVKAIGSDKFSKEDIEKLKSIGNKLATEIWLSNWDSKKYPLPLPSEESKVRDFIKMKYQEKKWYNGQADKNVVVEKISTPSVVSPRSSSTSSNANVMKNSGERKSNLDSKSSLSSEFENLSLGSIGGGGSSGSPSKISSTYETTSATTMSSSSSGAPYNPFTAENRYFNEKLSNQPNNTDRFPPFSDKPFDQHSYLNEKVNTNSGFYSKIRLESPKSKPPPTSIYDNKPKEQSSIQQQLPFKVTSPPSTANYNINLMDMNNMNNMNNINNMNMNNSMNGMNNPFIENSQMGFNQQHQQFNPQYSNNLYEMNNQMMNNNANPMMTQTNPMLALPAPSPQNTTTTTTTFQTSNIIPFGNNQDMLNNNQPFGNTNNNMINNNSNNNTNMMMNGNAGNMSANALIIQGNPFTNQLEVSYVGGNPIQQSQQQQQSGGPIFPQHNSNFESGNSFDFTDHDEREAWREIEEKKEQVDKDHELAIKLQKEEETTYKKELQNQQNRSRSYTDPSDYYGSRGSTSRPSRNNSRSGNYSSQNNTSRNRSYSYDYEDPFAISPQPPQRKMPTEYDTYDGYVQKKRLPESYSSQNLRKPQTVSPYTDNYDSYQSPPTHNSRNSSRGRELVLHEQLADCDYCGKKVGFEMLNNHKNSECLFRQVRCNYCNKLVKHLQLNEHEQLCKTKTYTCGVCGKFVLGSEIPNHMSYVHKQ</sequence>
<feature type="region of interest" description="Disordered" evidence="2">
    <location>
        <begin position="541"/>
        <end position="616"/>
    </location>
</feature>
<dbReference type="InterPro" id="IPR001164">
    <property type="entry name" value="ArfGAP_dom"/>
</dbReference>
<dbReference type="GO" id="GO:0005096">
    <property type="term" value="F:GTPase activator activity"/>
    <property type="evidence" value="ECO:0007669"/>
    <property type="project" value="InterPro"/>
</dbReference>
<feature type="compositionally biased region" description="Low complexity" evidence="2">
    <location>
        <begin position="134"/>
        <end position="147"/>
    </location>
</feature>
<dbReference type="InterPro" id="IPR037278">
    <property type="entry name" value="ARFGAP/RecO"/>
</dbReference>
<evidence type="ECO:0000313" key="4">
    <source>
        <dbReference type="EMBL" id="KYQ88381.1"/>
    </source>
</evidence>
<feature type="region of interest" description="Disordered" evidence="2">
    <location>
        <begin position="629"/>
        <end position="668"/>
    </location>
</feature>
<keyword evidence="1" id="KW-0863">Zinc-finger</keyword>
<feature type="region of interest" description="Disordered" evidence="2">
    <location>
        <begin position="179"/>
        <end position="217"/>
    </location>
</feature>
<feature type="region of interest" description="Disordered" evidence="2">
    <location>
        <begin position="477"/>
        <end position="505"/>
    </location>
</feature>
<dbReference type="PROSITE" id="PS50115">
    <property type="entry name" value="ARFGAP"/>
    <property type="match status" value="1"/>
</dbReference>
<dbReference type="STRING" id="361077.A0A151Z356"/>
<dbReference type="InterPro" id="IPR038508">
    <property type="entry name" value="ArfGAP_dom_sf"/>
</dbReference>
<protein>
    <submittedName>
        <fullName evidence="4">Arf GTPase activating protein</fullName>
    </submittedName>
</protein>
<keyword evidence="5" id="KW-1185">Reference proteome</keyword>
<dbReference type="FunCoup" id="A0A151Z356">
    <property type="interactions" value="738"/>
</dbReference>
<dbReference type="SUPFAM" id="SSF57863">
    <property type="entry name" value="ArfGap/RecO-like zinc finger"/>
    <property type="match status" value="1"/>
</dbReference>
<evidence type="ECO:0000256" key="1">
    <source>
        <dbReference type="PROSITE-ProRule" id="PRU00288"/>
    </source>
</evidence>
<evidence type="ECO:0000259" key="3">
    <source>
        <dbReference type="PROSITE" id="PS50115"/>
    </source>
</evidence>
<dbReference type="Proteomes" id="UP000076078">
    <property type="component" value="Unassembled WGS sequence"/>
</dbReference>
<dbReference type="PANTHER" id="PTHR46085">
    <property type="entry name" value="ARFGAP/RECO-RELATED"/>
    <property type="match status" value="1"/>
</dbReference>
<dbReference type="OMA" id="CTDSFPR"/>
<feature type="compositionally biased region" description="Low complexity" evidence="2">
    <location>
        <begin position="562"/>
        <end position="584"/>
    </location>
</feature>
<keyword evidence="1" id="KW-0862">Zinc</keyword>
<accession>A0A151Z356</accession>
<dbReference type="CDD" id="cd08838">
    <property type="entry name" value="ArfGap_AGFG"/>
    <property type="match status" value="1"/>
</dbReference>
<dbReference type="GO" id="GO:0008270">
    <property type="term" value="F:zinc ion binding"/>
    <property type="evidence" value="ECO:0007669"/>
    <property type="project" value="UniProtKB-KW"/>
</dbReference>
<dbReference type="InterPro" id="IPR013083">
    <property type="entry name" value="Znf_RING/FYVE/PHD"/>
</dbReference>
<dbReference type="OrthoDB" id="20905at2759"/>
<feature type="region of interest" description="Disordered" evidence="2">
    <location>
        <begin position="134"/>
        <end position="167"/>
    </location>
</feature>
<dbReference type="EMBL" id="LODT01000051">
    <property type="protein sequence ID" value="KYQ88381.1"/>
    <property type="molecule type" value="Genomic_DNA"/>
</dbReference>
<feature type="compositionally biased region" description="Polar residues" evidence="2">
    <location>
        <begin position="547"/>
        <end position="558"/>
    </location>
</feature>
<dbReference type="InParanoid" id="A0A151Z356"/>
<feature type="domain" description="Arf-GAP" evidence="3">
    <location>
        <begin position="8"/>
        <end position="126"/>
    </location>
</feature>
<keyword evidence="1" id="KW-0479">Metal-binding</keyword>
<comment type="caution">
    <text evidence="4">The sequence shown here is derived from an EMBL/GenBank/DDBJ whole genome shotgun (WGS) entry which is preliminary data.</text>
</comment>
<dbReference type="PRINTS" id="PR00405">
    <property type="entry name" value="REVINTRACTNG"/>
</dbReference>
<reference evidence="4 5" key="1">
    <citation type="submission" date="2015-12" db="EMBL/GenBank/DDBJ databases">
        <title>Dictyostelia acquired genes for synthesis and detection of signals that induce cell-type specialization by lateral gene transfer from prokaryotes.</title>
        <authorList>
            <person name="Gloeckner G."/>
            <person name="Schaap P."/>
        </authorList>
    </citation>
    <scope>NUCLEOTIDE SEQUENCE [LARGE SCALE GENOMIC DNA]</scope>
    <source>
        <strain evidence="4 5">TK</strain>
    </source>
</reference>
<dbReference type="AlphaFoldDB" id="A0A151Z356"/>